<accession>A0ABT6Y2G9</accession>
<evidence type="ECO:0000313" key="2">
    <source>
        <dbReference type="EMBL" id="MDI9857765.1"/>
    </source>
</evidence>
<dbReference type="InterPro" id="IPR003961">
    <property type="entry name" value="FN3_dom"/>
</dbReference>
<dbReference type="RefSeq" id="WP_283343078.1">
    <property type="nucleotide sequence ID" value="NZ_JASHIF010000002.1"/>
</dbReference>
<evidence type="ECO:0000256" key="1">
    <source>
        <dbReference type="SAM" id="SignalP"/>
    </source>
</evidence>
<dbReference type="EMBL" id="JASHIF010000002">
    <property type="protein sequence ID" value="MDI9857765.1"/>
    <property type="molecule type" value="Genomic_DNA"/>
</dbReference>
<dbReference type="SUPFAM" id="SSF49265">
    <property type="entry name" value="Fibronectin type III"/>
    <property type="match status" value="2"/>
</dbReference>
<dbReference type="Gene3D" id="2.60.40.10">
    <property type="entry name" value="Immunoglobulins"/>
    <property type="match status" value="4"/>
</dbReference>
<gene>
    <name evidence="2" type="ORF">QM524_00965</name>
</gene>
<evidence type="ECO:0008006" key="4">
    <source>
        <dbReference type="Google" id="ProtNLM"/>
    </source>
</evidence>
<keyword evidence="3" id="KW-1185">Reference proteome</keyword>
<organism evidence="2 3">
    <name type="scientific">Flectobacillus roseus</name>
    <dbReference type="NCBI Taxonomy" id="502259"/>
    <lineage>
        <taxon>Bacteria</taxon>
        <taxon>Pseudomonadati</taxon>
        <taxon>Bacteroidota</taxon>
        <taxon>Cytophagia</taxon>
        <taxon>Cytophagales</taxon>
        <taxon>Flectobacillaceae</taxon>
        <taxon>Flectobacillus</taxon>
    </lineage>
</organism>
<sequence length="707" mass="78901">MKKNRYIFMLLLLIGLKTQAQKSLNPKLQLLARNYQDSVVLRWAPTSAAQWLFASQKGFRVQKTVISKGANQGVSTLLTPNKILPLTFEEVKLRYSKQDSYVGAAVQSLYNPKASTTFQQSVGGIIQKSNEQNSRYASAMLSADYSANAATVLGLRWVDKTPKNPEDIIMYKVWVDADTKSNTKVDTATVVLFANQFTKVYAPITAGILQGDSQVTLRWYRMSVDGEFSGYLIERSEDGKNFKSITSNPYIQTPADENMLKQDSLTYKGISNPSALITYIDSNLVNYRKYYYRIVGIDPFGVSSPVSDIMVGSPKDFTPPAKPKNVKIKVVDNKEVIITWEKVGNNSDLKGYVIAKGGSVAGPFNFVKKEVLSNQSLSFTDVSPEPYTGRYYVVGAVDTAGNVNYAMPVVANIEDRTPPKAPNTLAAMATPQGKVVVDWPASTEPDVAIYKVYRAYRKDAKNYTLLTPYGVPNSEYTDSIPDKTLLNRQLFYKIVAVDLSNNHSEYSPVVMAKLPDTNPPTAPVFEQIVVEKNGIKLLVIPSSSEDVSFHILYKKSSKGSWEVLKQYNGLLTTSISYVDTDVKNNQRYEYKVEAEDYSKLKSKSEFSQPILYVGENGIASVEGLKVNYDPNQKLVTLDWTCRSNNVSHFVIYRAENKAALSTWQTVEANKFSEKLDKTPNTLDYAVKVYFKDGTSYKMSNTVSVQAK</sequence>
<keyword evidence="1" id="KW-0732">Signal</keyword>
<evidence type="ECO:0000313" key="3">
    <source>
        <dbReference type="Proteomes" id="UP001236507"/>
    </source>
</evidence>
<comment type="caution">
    <text evidence="2">The sequence shown here is derived from an EMBL/GenBank/DDBJ whole genome shotgun (WGS) entry which is preliminary data.</text>
</comment>
<dbReference type="InterPro" id="IPR013783">
    <property type="entry name" value="Ig-like_fold"/>
</dbReference>
<dbReference type="InterPro" id="IPR036116">
    <property type="entry name" value="FN3_sf"/>
</dbReference>
<dbReference type="CDD" id="cd00063">
    <property type="entry name" value="FN3"/>
    <property type="match status" value="1"/>
</dbReference>
<dbReference type="Proteomes" id="UP001236507">
    <property type="component" value="Unassembled WGS sequence"/>
</dbReference>
<feature type="signal peptide" evidence="1">
    <location>
        <begin position="1"/>
        <end position="20"/>
    </location>
</feature>
<protein>
    <recommendedName>
        <fullName evidence="4">Fibronectin type III domain-containing protein</fullName>
    </recommendedName>
</protein>
<proteinExistence type="predicted"/>
<reference evidence="2 3" key="1">
    <citation type="submission" date="2023-05" db="EMBL/GenBank/DDBJ databases">
        <title>Novel species of genus Flectobacillus isolated from stream in China.</title>
        <authorList>
            <person name="Lu H."/>
        </authorList>
    </citation>
    <scope>NUCLEOTIDE SEQUENCE [LARGE SCALE GENOMIC DNA]</scope>
    <source>
        <strain evidence="2 3">KCTC 42575</strain>
    </source>
</reference>
<feature type="chain" id="PRO_5046825529" description="Fibronectin type III domain-containing protein" evidence="1">
    <location>
        <begin position="21"/>
        <end position="707"/>
    </location>
</feature>
<name>A0ABT6Y2G9_9BACT</name>